<evidence type="ECO:0000256" key="1">
    <source>
        <dbReference type="ARBA" id="ARBA00004651"/>
    </source>
</evidence>
<evidence type="ECO:0000256" key="5">
    <source>
        <dbReference type="ARBA" id="ARBA00022692"/>
    </source>
</evidence>
<gene>
    <name evidence="10" type="ORF">CUTER_02095</name>
</gene>
<evidence type="ECO:0000256" key="4">
    <source>
        <dbReference type="ARBA" id="ARBA00022475"/>
    </source>
</evidence>
<feature type="domain" description="RCK C-terminal" evidence="9">
    <location>
        <begin position="267"/>
        <end position="348"/>
    </location>
</feature>
<dbReference type="EMBL" id="CP011546">
    <property type="protein sequence ID" value="AKK10434.1"/>
    <property type="molecule type" value="Genomic_DNA"/>
</dbReference>
<keyword evidence="7 8" id="KW-0472">Membrane</keyword>
<keyword evidence="11" id="KW-1185">Reference proteome</keyword>
<evidence type="ECO:0000256" key="8">
    <source>
        <dbReference type="SAM" id="Phobius"/>
    </source>
</evidence>
<dbReference type="GO" id="GO:0006813">
    <property type="term" value="P:potassium ion transport"/>
    <property type="evidence" value="ECO:0007669"/>
    <property type="project" value="InterPro"/>
</dbReference>
<protein>
    <submittedName>
        <fullName evidence="10">Putative permease</fullName>
    </submittedName>
</protein>
<evidence type="ECO:0000256" key="7">
    <source>
        <dbReference type="ARBA" id="ARBA00023136"/>
    </source>
</evidence>
<dbReference type="NCBIfam" id="TIGR01625">
    <property type="entry name" value="YidE_YbjL_dupl"/>
    <property type="match status" value="2"/>
</dbReference>
<feature type="transmembrane region" description="Helical" evidence="8">
    <location>
        <begin position="94"/>
        <end position="115"/>
    </location>
</feature>
<evidence type="ECO:0000256" key="3">
    <source>
        <dbReference type="ARBA" id="ARBA00022448"/>
    </source>
</evidence>
<dbReference type="AlphaFoldDB" id="A0A0G3HAR5"/>
<feature type="transmembrane region" description="Helical" evidence="8">
    <location>
        <begin position="358"/>
        <end position="378"/>
    </location>
</feature>
<dbReference type="Pfam" id="PF06826">
    <property type="entry name" value="Asp-Al_Ex"/>
    <property type="match status" value="2"/>
</dbReference>
<keyword evidence="3" id="KW-0813">Transport</keyword>
<feature type="transmembrane region" description="Helical" evidence="8">
    <location>
        <begin position="384"/>
        <end position="402"/>
    </location>
</feature>
<evidence type="ECO:0000256" key="6">
    <source>
        <dbReference type="ARBA" id="ARBA00022989"/>
    </source>
</evidence>
<dbReference type="Gene3D" id="3.30.70.1450">
    <property type="entry name" value="Regulator of K+ conductance, C-terminal domain"/>
    <property type="match status" value="1"/>
</dbReference>
<dbReference type="InterPro" id="IPR006512">
    <property type="entry name" value="YidE_YbjL"/>
</dbReference>
<organism evidence="10 11">
    <name type="scientific">Corynebacterium uterequi</name>
    <dbReference type="NCBI Taxonomy" id="1072256"/>
    <lineage>
        <taxon>Bacteria</taxon>
        <taxon>Bacillati</taxon>
        <taxon>Actinomycetota</taxon>
        <taxon>Actinomycetes</taxon>
        <taxon>Mycobacteriales</taxon>
        <taxon>Corynebacteriaceae</taxon>
        <taxon>Corynebacterium</taxon>
    </lineage>
</organism>
<evidence type="ECO:0000256" key="2">
    <source>
        <dbReference type="ARBA" id="ARBA00009854"/>
    </source>
</evidence>
<keyword evidence="4" id="KW-1003">Cell membrane</keyword>
<dbReference type="OrthoDB" id="9155749at2"/>
<dbReference type="PATRIC" id="fig|1072256.5.peg.413"/>
<comment type="subcellular location">
    <subcellularLocation>
        <location evidence="1">Cell membrane</location>
        <topology evidence="1">Multi-pass membrane protein</topology>
    </subcellularLocation>
</comment>
<reference evidence="11" key="2">
    <citation type="submission" date="2015-05" db="EMBL/GenBank/DDBJ databases">
        <title>Complete genome sequence of Corynebacterium uterequi DSM 45634, isolated from the uterus of a maiden mare.</title>
        <authorList>
            <person name="Ruckert C."/>
            <person name="Albersmeier A."/>
            <person name="Winkler A."/>
            <person name="Tauch A."/>
        </authorList>
    </citation>
    <scope>NUCLEOTIDE SEQUENCE [LARGE SCALE GENOMIC DNA]</scope>
    <source>
        <strain evidence="11">DSM 45634</strain>
    </source>
</reference>
<evidence type="ECO:0000313" key="10">
    <source>
        <dbReference type="EMBL" id="AKK10434.1"/>
    </source>
</evidence>
<dbReference type="PANTHER" id="PTHR30445">
    <property type="entry name" value="K(+)_H(+) ANTIPORTER SUBUNIT KHTT"/>
    <property type="match status" value="1"/>
</dbReference>
<feature type="transmembrane region" description="Helical" evidence="8">
    <location>
        <begin position="6"/>
        <end position="26"/>
    </location>
</feature>
<feature type="transmembrane region" description="Helical" evidence="8">
    <location>
        <begin position="31"/>
        <end position="48"/>
    </location>
</feature>
<dbReference type="InterPro" id="IPR050144">
    <property type="entry name" value="AAE_transporter"/>
</dbReference>
<feature type="transmembrane region" description="Helical" evidence="8">
    <location>
        <begin position="452"/>
        <end position="475"/>
    </location>
</feature>
<comment type="similarity">
    <text evidence="2">Belongs to the AAE transporter (TC 2.A.81) family.</text>
</comment>
<keyword evidence="5 8" id="KW-0812">Transmembrane</keyword>
<reference evidence="10 11" key="1">
    <citation type="journal article" date="2015" name="Genome Announc.">
        <title>Virulence Factor Genes Detected in the Complete Genome Sequence of Corynebacterium uterequi DSM 45634, Isolated from the Uterus of a Maiden Mare.</title>
        <authorList>
            <person name="Ruckert C."/>
            <person name="Kriete M."/>
            <person name="Jaenicke S."/>
            <person name="Winkler A."/>
            <person name="Tauch A."/>
        </authorList>
    </citation>
    <scope>NUCLEOTIDE SEQUENCE [LARGE SCALE GENOMIC DNA]</scope>
    <source>
        <strain evidence="10 11">DSM 45634</strain>
    </source>
</reference>
<feature type="transmembrane region" description="Helical" evidence="8">
    <location>
        <begin position="156"/>
        <end position="176"/>
    </location>
</feature>
<dbReference type="Proteomes" id="UP000035548">
    <property type="component" value="Chromosome"/>
</dbReference>
<feature type="transmembrane region" description="Helical" evidence="8">
    <location>
        <begin position="60"/>
        <end position="82"/>
    </location>
</feature>
<dbReference type="Pfam" id="PF02080">
    <property type="entry name" value="TrkA_C"/>
    <property type="match status" value="1"/>
</dbReference>
<dbReference type="InterPro" id="IPR036721">
    <property type="entry name" value="RCK_C_sf"/>
</dbReference>
<sequence length="535" mass="55883">MQAFLEFLAAQPLLALGIILTVGLALGKINVAGVSLGAAAVLFVALGLSTANPDILIPDFVYKIGLAMFVYVIGLSAGPAFFRDFRSRGWQQNLLTAVVIVLMVVLSIALVPMLGLEAMTGAGTFAGALSSTPGMAAIVEMVPEELRQEPVVGYSLAYPGGVLGMIIVGAIGAAVLKVNHEDDAREVGLLPAELVWKGVHITNPKAHGRMEQLRELTGQTILVTRVINDDGTHTLARQDGPVRPGMTLLVHGEPADLDAAIAVLGEEVPLDLAESDLSYSRMSVSNPEVTGVPLRDLKLAEKGFMIARVRRGDNDMVPGPNFTLNLSDRVRVVAQEPDLKQARSFFGDSERALGNVDLLPFALGLTLGLLLGAIPVPLPGGSSLSLGFGGGPIVAGLILGAVGRTGRMNWQIPFHANMTISTLGLSLFLAGVGTSAGAGFRGAMQDPASLKYLLMGMIVTLAAALACALVGMWVLKLKWDEAMGVAAGLSTNPAVLSYLNQQTGTELAARGYATVYPTAMIGKIIASQVLVLALL</sequence>
<dbReference type="GO" id="GO:0008324">
    <property type="term" value="F:monoatomic cation transmembrane transporter activity"/>
    <property type="evidence" value="ECO:0007669"/>
    <property type="project" value="InterPro"/>
</dbReference>
<dbReference type="PROSITE" id="PS51202">
    <property type="entry name" value="RCK_C"/>
    <property type="match status" value="1"/>
</dbReference>
<dbReference type="PANTHER" id="PTHR30445:SF3">
    <property type="entry name" value="TRANSPORT PROTEIN YIDE-RELATED"/>
    <property type="match status" value="1"/>
</dbReference>
<dbReference type="RefSeq" id="WP_047259023.1">
    <property type="nucleotide sequence ID" value="NZ_CP011546.1"/>
</dbReference>
<evidence type="ECO:0000259" key="9">
    <source>
        <dbReference type="PROSITE" id="PS51202"/>
    </source>
</evidence>
<dbReference type="KEGG" id="cut:CUTER_02095"/>
<name>A0A0G3HAR5_9CORY</name>
<evidence type="ECO:0000313" key="11">
    <source>
        <dbReference type="Proteomes" id="UP000035548"/>
    </source>
</evidence>
<keyword evidence="6 8" id="KW-1133">Transmembrane helix</keyword>
<dbReference type="STRING" id="1072256.CUTER_02095"/>
<feature type="transmembrane region" description="Helical" evidence="8">
    <location>
        <begin position="414"/>
        <end position="440"/>
    </location>
</feature>
<proteinExistence type="inferred from homology"/>
<dbReference type="InterPro" id="IPR006037">
    <property type="entry name" value="RCK_C"/>
</dbReference>
<dbReference type="GO" id="GO:0005886">
    <property type="term" value="C:plasma membrane"/>
    <property type="evidence" value="ECO:0007669"/>
    <property type="project" value="UniProtKB-SubCell"/>
</dbReference>
<accession>A0A0G3HAR5</accession>
<dbReference type="SUPFAM" id="SSF116726">
    <property type="entry name" value="TrkA C-terminal domain-like"/>
    <property type="match status" value="1"/>
</dbReference>